<gene>
    <name evidence="1" type="ORF">OHA91_39335</name>
</gene>
<accession>A0ABZ1QQ92</accession>
<organism evidence="1 2">
    <name type="scientific">Streptomyces erythrochromogenes</name>
    <dbReference type="NCBI Taxonomy" id="285574"/>
    <lineage>
        <taxon>Bacteria</taxon>
        <taxon>Bacillati</taxon>
        <taxon>Actinomycetota</taxon>
        <taxon>Actinomycetes</taxon>
        <taxon>Kitasatosporales</taxon>
        <taxon>Streptomycetaceae</taxon>
        <taxon>Streptomyces</taxon>
    </lineage>
</organism>
<dbReference type="Proteomes" id="UP001432312">
    <property type="component" value="Plasmid unnamed1"/>
</dbReference>
<name>A0ABZ1QQ92_9ACTN</name>
<sequence>MRAVNVSGHQGVSEVLAEAMTALAAAAGAGVVQAATTDAWTVLRVRIAQWFGRGDGRREQVQLERLDRTAAELTASGGTERERELHEREWRTRFEDLLEGLDDTEREEAADELRALFKETAAGGVSAGDGSVAVGGSISVQARDGAIAAAVLNGGARIDHRPPMPDPSQG</sequence>
<dbReference type="EMBL" id="CP108037">
    <property type="protein sequence ID" value="WUN84577.1"/>
    <property type="molecule type" value="Genomic_DNA"/>
</dbReference>
<evidence type="ECO:0000313" key="1">
    <source>
        <dbReference type="EMBL" id="WUN84577.1"/>
    </source>
</evidence>
<keyword evidence="2" id="KW-1185">Reference proteome</keyword>
<keyword evidence="1" id="KW-0614">Plasmid</keyword>
<protein>
    <submittedName>
        <fullName evidence="1">Uncharacterized protein</fullName>
    </submittedName>
</protein>
<evidence type="ECO:0000313" key="2">
    <source>
        <dbReference type="Proteomes" id="UP001432312"/>
    </source>
</evidence>
<proteinExistence type="predicted"/>
<dbReference type="RefSeq" id="WP_328741300.1">
    <property type="nucleotide sequence ID" value="NZ_CP108037.1"/>
</dbReference>
<reference evidence="1" key="1">
    <citation type="submission" date="2022-10" db="EMBL/GenBank/DDBJ databases">
        <title>The complete genomes of actinobacterial strains from the NBC collection.</title>
        <authorList>
            <person name="Joergensen T.S."/>
            <person name="Alvarez Arevalo M."/>
            <person name="Sterndorff E.B."/>
            <person name="Faurdal D."/>
            <person name="Vuksanovic O."/>
            <person name="Mourched A.-S."/>
            <person name="Charusanti P."/>
            <person name="Shaw S."/>
            <person name="Blin K."/>
            <person name="Weber T."/>
        </authorList>
    </citation>
    <scope>NUCLEOTIDE SEQUENCE</scope>
    <source>
        <strain evidence="1">NBC_00303</strain>
        <plasmid evidence="1">unnamed1</plasmid>
    </source>
</reference>
<geneLocation type="plasmid" evidence="1 2">
    <name>unnamed1</name>
</geneLocation>
<dbReference type="GeneID" id="95502240"/>